<dbReference type="Gramene" id="fgenesh2_kg.4__2538__AT2G43660.2">
    <property type="protein sequence ID" value="fgenesh2_kg.4__2538__AT2G43660.2"/>
    <property type="gene ID" value="fgenesh2_kg.4__2538__AT2G43660.2"/>
</dbReference>
<evidence type="ECO:0000256" key="1">
    <source>
        <dbReference type="ARBA" id="ARBA00004609"/>
    </source>
</evidence>
<dbReference type="GO" id="GO:0009506">
    <property type="term" value="C:plasmodesma"/>
    <property type="evidence" value="ECO:0007669"/>
    <property type="project" value="UniProtKB-ARBA"/>
</dbReference>
<evidence type="ECO:0000313" key="8">
    <source>
        <dbReference type="Proteomes" id="UP000008694"/>
    </source>
</evidence>
<dbReference type="GO" id="GO:0098552">
    <property type="term" value="C:side of membrane"/>
    <property type="evidence" value="ECO:0007669"/>
    <property type="project" value="UniProtKB-KW"/>
</dbReference>
<name>D7LKG8_ARALL</name>
<dbReference type="Proteomes" id="UP000008694">
    <property type="component" value="Unassembled WGS sequence"/>
</dbReference>
<sequence>MTKAQICFSFIILLYISSVGNFMRVNAQAPGQGSWCVAKPGTPIEQLVKNLNYVCSNSGIHCEVVSKGGTCYDPINLYNSASVAMNLYYQNQGRHYSKCDFEGSGIITVTDPSEFYGCCIYEFYK</sequence>
<dbReference type="InterPro" id="IPR044788">
    <property type="entry name" value="X8_dom_prot"/>
</dbReference>
<evidence type="ECO:0000313" key="7">
    <source>
        <dbReference type="EMBL" id="EFH58182.1"/>
    </source>
</evidence>
<evidence type="ECO:0000256" key="4">
    <source>
        <dbReference type="ARBA" id="ARBA00023288"/>
    </source>
</evidence>
<keyword evidence="8" id="KW-1185">Reference proteome</keyword>
<dbReference type="InterPro" id="IPR012946">
    <property type="entry name" value="X8"/>
</dbReference>
<dbReference type="GO" id="GO:0005886">
    <property type="term" value="C:plasma membrane"/>
    <property type="evidence" value="ECO:0007669"/>
    <property type="project" value="UniProtKB-SubCell"/>
</dbReference>
<organism evidence="8">
    <name type="scientific">Arabidopsis lyrata subsp. lyrata</name>
    <name type="common">Lyre-leaved rock-cress</name>
    <dbReference type="NCBI Taxonomy" id="81972"/>
    <lineage>
        <taxon>Eukaryota</taxon>
        <taxon>Viridiplantae</taxon>
        <taxon>Streptophyta</taxon>
        <taxon>Embryophyta</taxon>
        <taxon>Tracheophyta</taxon>
        <taxon>Spermatophyta</taxon>
        <taxon>Magnoliopsida</taxon>
        <taxon>eudicotyledons</taxon>
        <taxon>Gunneridae</taxon>
        <taxon>Pentapetalae</taxon>
        <taxon>rosids</taxon>
        <taxon>malvids</taxon>
        <taxon>Brassicales</taxon>
        <taxon>Brassicaceae</taxon>
        <taxon>Camelineae</taxon>
        <taxon>Arabidopsis</taxon>
    </lineage>
</organism>
<comment type="subcellular location">
    <subcellularLocation>
        <location evidence="1">Cell membrane</location>
        <topology evidence="1">Lipid-anchor</topology>
        <topology evidence="1">GPI-anchor</topology>
    </subcellularLocation>
</comment>
<reference evidence="8" key="1">
    <citation type="journal article" date="2011" name="Nat. Genet.">
        <title>The Arabidopsis lyrata genome sequence and the basis of rapid genome size change.</title>
        <authorList>
            <person name="Hu T.T."/>
            <person name="Pattyn P."/>
            <person name="Bakker E.G."/>
            <person name="Cao J."/>
            <person name="Cheng J.-F."/>
            <person name="Clark R.M."/>
            <person name="Fahlgren N."/>
            <person name="Fawcett J.A."/>
            <person name="Grimwood J."/>
            <person name="Gundlach H."/>
            <person name="Haberer G."/>
            <person name="Hollister J.D."/>
            <person name="Ossowski S."/>
            <person name="Ottilar R.P."/>
            <person name="Salamov A.A."/>
            <person name="Schneeberger K."/>
            <person name="Spannagl M."/>
            <person name="Wang X."/>
            <person name="Yang L."/>
            <person name="Nasrallah M.E."/>
            <person name="Bergelson J."/>
            <person name="Carrington J.C."/>
            <person name="Gaut B.S."/>
            <person name="Schmutz J."/>
            <person name="Mayer K.F.X."/>
            <person name="Van de Peer Y."/>
            <person name="Grigoriev I.V."/>
            <person name="Nordborg M."/>
            <person name="Weigel D."/>
            <person name="Guo Y.-L."/>
        </authorList>
    </citation>
    <scope>NUCLEOTIDE SEQUENCE [LARGE SCALE GENOMIC DNA]</scope>
    <source>
        <strain evidence="8">cv. MN47</strain>
    </source>
</reference>
<evidence type="ECO:0000259" key="6">
    <source>
        <dbReference type="SMART" id="SM00768"/>
    </source>
</evidence>
<feature type="chain" id="PRO_5003102815" evidence="5">
    <location>
        <begin position="28"/>
        <end position="125"/>
    </location>
</feature>
<evidence type="ECO:0000256" key="5">
    <source>
        <dbReference type="SAM" id="SignalP"/>
    </source>
</evidence>
<dbReference type="AlphaFoldDB" id="D7LKG8"/>
<protein>
    <submittedName>
        <fullName evidence="7">Glycosyl hydrolase family protein 17</fullName>
    </submittedName>
</protein>
<dbReference type="PANTHER" id="PTHR31044">
    <property type="entry name" value="BETA-1,3 GLUCANASE"/>
    <property type="match status" value="1"/>
</dbReference>
<proteinExistence type="predicted"/>
<accession>D7LKG8</accession>
<evidence type="ECO:0000256" key="2">
    <source>
        <dbReference type="ARBA" id="ARBA00022622"/>
    </source>
</evidence>
<keyword evidence="3 5" id="KW-0732">Signal</keyword>
<keyword evidence="7" id="KW-0378">Hydrolase</keyword>
<feature type="domain" description="X8" evidence="6">
    <location>
        <begin position="34"/>
        <end position="121"/>
    </location>
</feature>
<keyword evidence="2" id="KW-0325">Glycoprotein</keyword>
<dbReference type="HOGENOM" id="CLU_031666_5_0_1"/>
<evidence type="ECO:0000256" key="3">
    <source>
        <dbReference type="ARBA" id="ARBA00022729"/>
    </source>
</evidence>
<dbReference type="SMART" id="SM00768">
    <property type="entry name" value="X8"/>
    <property type="match status" value="1"/>
</dbReference>
<keyword evidence="4" id="KW-0449">Lipoprotein</keyword>
<dbReference type="Pfam" id="PF07983">
    <property type="entry name" value="X8"/>
    <property type="match status" value="1"/>
</dbReference>
<keyword evidence="2" id="KW-0472">Membrane</keyword>
<dbReference type="GO" id="GO:0016787">
    <property type="term" value="F:hydrolase activity"/>
    <property type="evidence" value="ECO:0007669"/>
    <property type="project" value="UniProtKB-KW"/>
</dbReference>
<keyword evidence="2" id="KW-0336">GPI-anchor</keyword>
<gene>
    <name evidence="7" type="ORF">ARALYDRAFT_483478</name>
</gene>
<feature type="signal peptide" evidence="5">
    <location>
        <begin position="1"/>
        <end position="27"/>
    </location>
</feature>
<dbReference type="Gene3D" id="1.20.58.1040">
    <property type="match status" value="1"/>
</dbReference>
<dbReference type="PANTHER" id="PTHR31044:SF130">
    <property type="entry name" value="CARBOHYDRATE-BINDING X8 DOMAIN SUPERFAMILY PROTEIN"/>
    <property type="match status" value="1"/>
</dbReference>
<dbReference type="EMBL" id="GL348716">
    <property type="protein sequence ID" value="EFH58182.1"/>
    <property type="molecule type" value="Genomic_DNA"/>
</dbReference>
<dbReference type="STRING" id="81972.D7LKG8"/>